<proteinExistence type="predicted"/>
<dbReference type="AlphaFoldDB" id="A0A5D2FAD5"/>
<protein>
    <submittedName>
        <fullName evidence="2">Uncharacterized protein</fullName>
    </submittedName>
</protein>
<evidence type="ECO:0000256" key="1">
    <source>
        <dbReference type="SAM" id="MobiDB-lite"/>
    </source>
</evidence>
<sequence>MVFTSTIYRYKYESPAASLFLSYLQQITNHKNSRRRPQPTHTHTHTHTKKKQSKLVLIIKEEVSENVSMKNHQSSSVLASATKYCSQVGLIKTNKGGISIGQKGSKGGSDPIILRLGFQGEVEGSTPKLQRFKIRTVATGQVVVKDEDTSKS</sequence>
<gene>
    <name evidence="2" type="ORF">ES288_A09G167800v1</name>
</gene>
<name>A0A5D2FAD5_GOSDA</name>
<dbReference type="EMBL" id="CM017696">
    <property type="protein sequence ID" value="TYH02781.1"/>
    <property type="molecule type" value="Genomic_DNA"/>
</dbReference>
<feature type="region of interest" description="Disordered" evidence="1">
    <location>
        <begin position="30"/>
        <end position="52"/>
    </location>
</feature>
<reference evidence="2 3" key="1">
    <citation type="submission" date="2019-06" db="EMBL/GenBank/DDBJ databases">
        <title>WGS assembly of Gossypium darwinii.</title>
        <authorList>
            <person name="Chen Z.J."/>
            <person name="Sreedasyam A."/>
            <person name="Ando A."/>
            <person name="Song Q."/>
            <person name="De L."/>
            <person name="Hulse-Kemp A."/>
            <person name="Ding M."/>
            <person name="Ye W."/>
            <person name="Kirkbride R."/>
            <person name="Jenkins J."/>
            <person name="Plott C."/>
            <person name="Lovell J."/>
            <person name="Lin Y.-M."/>
            <person name="Vaughn R."/>
            <person name="Liu B."/>
            <person name="Li W."/>
            <person name="Simpson S."/>
            <person name="Scheffler B."/>
            <person name="Saski C."/>
            <person name="Grover C."/>
            <person name="Hu G."/>
            <person name="Conover J."/>
            <person name="Carlson J."/>
            <person name="Shu S."/>
            <person name="Boston L."/>
            <person name="Williams M."/>
            <person name="Peterson D."/>
            <person name="Mcgee K."/>
            <person name="Jones D."/>
            <person name="Wendel J."/>
            <person name="Stelly D."/>
            <person name="Grimwood J."/>
            <person name="Schmutz J."/>
        </authorList>
    </citation>
    <scope>NUCLEOTIDE SEQUENCE [LARGE SCALE GENOMIC DNA]</scope>
    <source>
        <strain evidence="2">1808015.09</strain>
    </source>
</reference>
<organism evidence="2 3">
    <name type="scientific">Gossypium darwinii</name>
    <name type="common">Darwin's cotton</name>
    <name type="synonym">Gossypium barbadense var. darwinii</name>
    <dbReference type="NCBI Taxonomy" id="34276"/>
    <lineage>
        <taxon>Eukaryota</taxon>
        <taxon>Viridiplantae</taxon>
        <taxon>Streptophyta</taxon>
        <taxon>Embryophyta</taxon>
        <taxon>Tracheophyta</taxon>
        <taxon>Spermatophyta</taxon>
        <taxon>Magnoliopsida</taxon>
        <taxon>eudicotyledons</taxon>
        <taxon>Gunneridae</taxon>
        <taxon>Pentapetalae</taxon>
        <taxon>rosids</taxon>
        <taxon>malvids</taxon>
        <taxon>Malvales</taxon>
        <taxon>Malvaceae</taxon>
        <taxon>Malvoideae</taxon>
        <taxon>Gossypium</taxon>
    </lineage>
</organism>
<feature type="compositionally biased region" description="Basic residues" evidence="1">
    <location>
        <begin position="31"/>
        <end position="52"/>
    </location>
</feature>
<accession>A0A5D2FAD5</accession>
<evidence type="ECO:0000313" key="2">
    <source>
        <dbReference type="EMBL" id="TYH02781.1"/>
    </source>
</evidence>
<evidence type="ECO:0000313" key="3">
    <source>
        <dbReference type="Proteomes" id="UP000323506"/>
    </source>
</evidence>
<keyword evidence="3" id="KW-1185">Reference proteome</keyword>
<dbReference type="Proteomes" id="UP000323506">
    <property type="component" value="Chromosome A09"/>
</dbReference>